<keyword evidence="4 7" id="KW-0812">Transmembrane</keyword>
<feature type="transmembrane region" description="Helical" evidence="7">
    <location>
        <begin position="21"/>
        <end position="42"/>
    </location>
</feature>
<dbReference type="AlphaFoldDB" id="A0A2N5IPJ9"/>
<evidence type="ECO:0000256" key="2">
    <source>
        <dbReference type="ARBA" id="ARBA00022448"/>
    </source>
</evidence>
<dbReference type="PANTHER" id="PTHR42925:SF2">
    <property type="entry name" value="NA+ DRIVEN MULTIDRUG EFFLUX PUMP"/>
    <property type="match status" value="1"/>
</dbReference>
<protein>
    <submittedName>
        <fullName evidence="9">MATE family efflux transporter</fullName>
    </submittedName>
    <submittedName>
        <fullName evidence="8">Multidrug transporter MatE</fullName>
    </submittedName>
</protein>
<name>A0A2N5IPJ9_9BIFI</name>
<feature type="transmembrane region" description="Helical" evidence="7">
    <location>
        <begin position="91"/>
        <end position="112"/>
    </location>
</feature>
<evidence type="ECO:0000256" key="4">
    <source>
        <dbReference type="ARBA" id="ARBA00022692"/>
    </source>
</evidence>
<dbReference type="Pfam" id="PF01554">
    <property type="entry name" value="MatE"/>
    <property type="match status" value="2"/>
</dbReference>
<organism evidence="8 10">
    <name type="scientific">Bifidobacterium imperatoris</name>
    <dbReference type="NCBI Taxonomy" id="2020965"/>
    <lineage>
        <taxon>Bacteria</taxon>
        <taxon>Bacillati</taxon>
        <taxon>Actinomycetota</taxon>
        <taxon>Actinomycetes</taxon>
        <taxon>Bifidobacteriales</taxon>
        <taxon>Bifidobacteriaceae</taxon>
        <taxon>Bifidobacterium</taxon>
    </lineage>
</organism>
<feature type="transmembrane region" description="Helical" evidence="7">
    <location>
        <begin position="62"/>
        <end position="79"/>
    </location>
</feature>
<evidence type="ECO:0000256" key="7">
    <source>
        <dbReference type="SAM" id="Phobius"/>
    </source>
</evidence>
<dbReference type="EMBL" id="NMWV01000037">
    <property type="protein sequence ID" value="PLS23887.1"/>
    <property type="molecule type" value="Genomic_DNA"/>
</dbReference>
<gene>
    <name evidence="9" type="ORF">BLI708_03245</name>
    <name evidence="8" type="ORF">Tam1G_2074</name>
</gene>
<feature type="transmembrane region" description="Helical" evidence="7">
    <location>
        <begin position="132"/>
        <end position="153"/>
    </location>
</feature>
<evidence type="ECO:0000313" key="10">
    <source>
        <dbReference type="Proteomes" id="UP000234855"/>
    </source>
</evidence>
<feature type="transmembrane region" description="Helical" evidence="7">
    <location>
        <begin position="360"/>
        <end position="384"/>
    </location>
</feature>
<sequence length="453" mass="48954">MASEPTFRDFVRQLCPLALPIAFQQFVLVLSNAFDVFMLAAVDQNALSAVSLATQFQFIFDLFLMAFTIGSSTLIAQYWGKGDVGAVQQVITFVMRHTIALSAVFAVLAAAIPHLLMRITTNDNVLIDLGSHYLAVTSLAFVLIGVSQINLCLFKNTGRARTGTIISAAGVALHIVVSATLLLGWFGMPRFGVTGVAISTVVSRAVECAWSCWKVRQDSRHRNAVRRTSNPAMSVLERDYWRYTLPVLGNEIIWGGGFATYTVIMGHLGTDAVAANSVANIVKDLLVCLCAGLGSGGGILLGGIMGRGDLAQARHVGRWLCRSALALGTAIGAVILMIRPLVLHWSLLDARANEYLSGMLLVCAYYVVGKALNSITVGGIFPAGGDSRFGMVCDAVTIWAIVIPLGMLAVFVWQLPVMAVYVILNIDELLKIPAVIAHYRTHRWLRNVTRESV</sequence>
<reference evidence="8 10" key="1">
    <citation type="submission" date="2017-07" db="EMBL/GenBank/DDBJ databases">
        <title>Bifidobacterium novel species.</title>
        <authorList>
            <person name="Lugli G.A."/>
            <person name="Milani C."/>
            <person name="Duranti S."/>
            <person name="Mangifesta M."/>
        </authorList>
    </citation>
    <scope>NUCLEOTIDE SEQUENCE [LARGE SCALE GENOMIC DNA]</scope>
    <source>
        <strain evidence="8 10">45</strain>
    </source>
</reference>
<evidence type="ECO:0000256" key="1">
    <source>
        <dbReference type="ARBA" id="ARBA00004651"/>
    </source>
</evidence>
<keyword evidence="3" id="KW-1003">Cell membrane</keyword>
<reference evidence="9 11" key="2">
    <citation type="submission" date="2021-03" db="EMBL/GenBank/DDBJ databases">
        <title>Genome sequencing of Bifidobacterium imperatoris JCM 32708.</title>
        <authorList>
            <person name="Kim J."/>
        </authorList>
    </citation>
    <scope>NUCLEOTIDE SEQUENCE [LARGE SCALE GENOMIC DNA]</scope>
    <source>
        <strain evidence="9 11">JCM 32708</strain>
    </source>
</reference>
<dbReference type="GO" id="GO:0015297">
    <property type="term" value="F:antiporter activity"/>
    <property type="evidence" value="ECO:0007669"/>
    <property type="project" value="InterPro"/>
</dbReference>
<keyword evidence="11" id="KW-1185">Reference proteome</keyword>
<dbReference type="Proteomes" id="UP000663067">
    <property type="component" value="Chromosome"/>
</dbReference>
<comment type="subcellular location">
    <subcellularLocation>
        <location evidence="1">Cell membrane</location>
        <topology evidence="1">Multi-pass membrane protein</topology>
    </subcellularLocation>
</comment>
<feature type="transmembrane region" description="Helical" evidence="7">
    <location>
        <begin position="252"/>
        <end position="273"/>
    </location>
</feature>
<evidence type="ECO:0000313" key="11">
    <source>
        <dbReference type="Proteomes" id="UP000663067"/>
    </source>
</evidence>
<evidence type="ECO:0000256" key="6">
    <source>
        <dbReference type="ARBA" id="ARBA00023136"/>
    </source>
</evidence>
<dbReference type="InterPro" id="IPR048279">
    <property type="entry name" value="MdtK-like"/>
</dbReference>
<feature type="transmembrane region" description="Helical" evidence="7">
    <location>
        <begin position="396"/>
        <end position="424"/>
    </location>
</feature>
<dbReference type="GO" id="GO:0042910">
    <property type="term" value="F:xenobiotic transmembrane transporter activity"/>
    <property type="evidence" value="ECO:0007669"/>
    <property type="project" value="InterPro"/>
</dbReference>
<dbReference type="Proteomes" id="UP000234855">
    <property type="component" value="Unassembled WGS sequence"/>
</dbReference>
<evidence type="ECO:0000313" key="8">
    <source>
        <dbReference type="EMBL" id="PLS23887.1"/>
    </source>
</evidence>
<proteinExistence type="predicted"/>
<dbReference type="GO" id="GO:0005886">
    <property type="term" value="C:plasma membrane"/>
    <property type="evidence" value="ECO:0007669"/>
    <property type="project" value="UniProtKB-SubCell"/>
</dbReference>
<dbReference type="PANTHER" id="PTHR42925">
    <property type="entry name" value="MULTIDRUG AND TOXIN EFFLUX PROTEIN MATE FAMILY"/>
    <property type="match status" value="1"/>
</dbReference>
<evidence type="ECO:0000256" key="3">
    <source>
        <dbReference type="ARBA" id="ARBA00022475"/>
    </source>
</evidence>
<keyword evidence="6 7" id="KW-0472">Membrane</keyword>
<evidence type="ECO:0000313" key="9">
    <source>
        <dbReference type="EMBL" id="QSY58767.1"/>
    </source>
</evidence>
<feature type="transmembrane region" description="Helical" evidence="7">
    <location>
        <begin position="325"/>
        <end position="348"/>
    </location>
</feature>
<evidence type="ECO:0000256" key="5">
    <source>
        <dbReference type="ARBA" id="ARBA00022989"/>
    </source>
</evidence>
<dbReference type="NCBIfam" id="TIGR00797">
    <property type="entry name" value="matE"/>
    <property type="match status" value="1"/>
</dbReference>
<dbReference type="EMBL" id="CP071591">
    <property type="protein sequence ID" value="QSY58767.1"/>
    <property type="molecule type" value="Genomic_DNA"/>
</dbReference>
<keyword evidence="2" id="KW-0813">Transport</keyword>
<dbReference type="InterPro" id="IPR002528">
    <property type="entry name" value="MATE_fam"/>
</dbReference>
<keyword evidence="5 7" id="KW-1133">Transmembrane helix</keyword>
<dbReference type="InterPro" id="IPR047135">
    <property type="entry name" value="YsiQ"/>
</dbReference>
<dbReference type="PIRSF" id="PIRSF006603">
    <property type="entry name" value="DinF"/>
    <property type="match status" value="1"/>
</dbReference>
<accession>A0A2N5IPJ9</accession>
<feature type="transmembrane region" description="Helical" evidence="7">
    <location>
        <begin position="285"/>
        <end position="305"/>
    </location>
</feature>
<feature type="transmembrane region" description="Helical" evidence="7">
    <location>
        <begin position="165"/>
        <end position="186"/>
    </location>
</feature>